<dbReference type="Proteomes" id="UP000199354">
    <property type="component" value="Unassembled WGS sequence"/>
</dbReference>
<dbReference type="InterPro" id="IPR037079">
    <property type="entry name" value="AF2212/PG0164-like_sf"/>
</dbReference>
<proteinExistence type="predicted"/>
<dbReference type="Pfam" id="PF13376">
    <property type="entry name" value="OmdA"/>
    <property type="match status" value="1"/>
</dbReference>
<dbReference type="InterPro" id="IPR015018">
    <property type="entry name" value="DUF1905"/>
</dbReference>
<protein>
    <recommendedName>
        <fullName evidence="3">Bacteriocin-protection, YdeI or OmpD-Associated</fullName>
    </recommendedName>
</protein>
<name>A0A1G5AZ53_9FLAO</name>
<dbReference type="STRING" id="490189.SAMN02927903_00200"/>
<gene>
    <name evidence="1" type="ORF">SAMN02927903_00200</name>
</gene>
<dbReference type="Gene3D" id="2.40.30.100">
    <property type="entry name" value="AF2212/PG0164-like"/>
    <property type="match status" value="1"/>
</dbReference>
<dbReference type="OrthoDB" id="8246703at2"/>
<dbReference type="AlphaFoldDB" id="A0A1G5AZ53"/>
<evidence type="ECO:0008006" key="3">
    <source>
        <dbReference type="Google" id="ProtNLM"/>
    </source>
</evidence>
<dbReference type="EMBL" id="FMVF01000002">
    <property type="protein sequence ID" value="SCX83168.1"/>
    <property type="molecule type" value="Genomic_DNA"/>
</dbReference>
<accession>A0A1G5AZ53</accession>
<dbReference type="Pfam" id="PF08922">
    <property type="entry name" value="DUF1905"/>
    <property type="match status" value="1"/>
</dbReference>
<evidence type="ECO:0000313" key="2">
    <source>
        <dbReference type="Proteomes" id="UP000199354"/>
    </source>
</evidence>
<keyword evidence="2" id="KW-1185">Reference proteome</keyword>
<dbReference type="SUPFAM" id="SSF141694">
    <property type="entry name" value="AF2212/PG0164-like"/>
    <property type="match status" value="1"/>
</dbReference>
<dbReference type="RefSeq" id="WP_091140254.1">
    <property type="nucleotide sequence ID" value="NZ_FMVF01000002.1"/>
</dbReference>
<evidence type="ECO:0000313" key="1">
    <source>
        <dbReference type="EMBL" id="SCX83168.1"/>
    </source>
</evidence>
<reference evidence="1 2" key="1">
    <citation type="submission" date="2016-10" db="EMBL/GenBank/DDBJ databases">
        <authorList>
            <person name="de Groot N.N."/>
        </authorList>
    </citation>
    <scope>NUCLEOTIDE SEQUENCE [LARGE SCALE GENOMIC DNA]</scope>
    <source>
        <strain evidence="1 2">CGMCC 1.7031</strain>
    </source>
</reference>
<sequence>MEKPFFDDHCKLEKSAGKGGWTFLTMPIFENLPKKKNSTVRVRGFIDSYELKDFHIWAMKKGTFLAVKAEIRKAIKKEEGDTVKVTLWLDEPQMVIPEDFMVCLRDEPKLLKRFESYPEKAKKETIDWIFSAKTEDDKIARIAKTLEKLESELGKK</sequence>
<organism evidence="1 2">
    <name type="scientific">Flavobacterium caeni</name>
    <dbReference type="NCBI Taxonomy" id="490189"/>
    <lineage>
        <taxon>Bacteria</taxon>
        <taxon>Pseudomonadati</taxon>
        <taxon>Bacteroidota</taxon>
        <taxon>Flavobacteriia</taxon>
        <taxon>Flavobacteriales</taxon>
        <taxon>Flavobacteriaceae</taxon>
        <taxon>Flavobacterium</taxon>
    </lineage>
</organism>